<sequence length="82" mass="8872">MTKKITQYPAGGPDWATIAAWADAGRPDIPNDGTWRSPRCTGCGEKIAEDDDAIGTSRGPFHNDCAIAEQHEESRSSPPVCW</sequence>
<protein>
    <submittedName>
        <fullName evidence="1">Uncharacterized protein</fullName>
    </submittedName>
</protein>
<gene>
    <name evidence="1" type="ORF">E4U02_15185</name>
</gene>
<organism evidence="1 2">
    <name type="scientific">Microbacterium paludicola</name>
    <dbReference type="NCBI Taxonomy" id="300019"/>
    <lineage>
        <taxon>Bacteria</taxon>
        <taxon>Bacillati</taxon>
        <taxon>Actinomycetota</taxon>
        <taxon>Actinomycetes</taxon>
        <taxon>Micrococcales</taxon>
        <taxon>Microbacteriaceae</taxon>
        <taxon>Microbacterium</taxon>
    </lineage>
</organism>
<dbReference type="RefSeq" id="WP_135115649.1">
    <property type="nucleotide sequence ID" value="NZ_JADGLL010000071.1"/>
</dbReference>
<proteinExistence type="predicted"/>
<comment type="caution">
    <text evidence="1">The sequence shown here is derived from an EMBL/GenBank/DDBJ whole genome shotgun (WGS) entry which is preliminary data.</text>
</comment>
<dbReference type="OrthoDB" id="5084214at2"/>
<keyword evidence="2" id="KW-1185">Reference proteome</keyword>
<dbReference type="EMBL" id="SPQB01000071">
    <property type="protein sequence ID" value="TFU29997.1"/>
    <property type="molecule type" value="Genomic_DNA"/>
</dbReference>
<dbReference type="AlphaFoldDB" id="A0A4Y9FLD3"/>
<reference evidence="1 2" key="1">
    <citation type="submission" date="2019-03" db="EMBL/GenBank/DDBJ databases">
        <title>Diversity of the mouse oral microbiome.</title>
        <authorList>
            <person name="Joseph S."/>
            <person name="Aduse-Opoku J."/>
            <person name="Curtis M."/>
            <person name="Wade W."/>
            <person name="Hashim A."/>
        </authorList>
    </citation>
    <scope>NUCLEOTIDE SEQUENCE [LARGE SCALE GENOMIC DNA]</scope>
    <source>
        <strain evidence="1 2">P1012</strain>
    </source>
</reference>
<dbReference type="Proteomes" id="UP000298358">
    <property type="component" value="Unassembled WGS sequence"/>
</dbReference>
<name>A0A4Y9FLD3_9MICO</name>
<evidence type="ECO:0000313" key="2">
    <source>
        <dbReference type="Proteomes" id="UP000298358"/>
    </source>
</evidence>
<accession>A0A4Y9FLD3</accession>
<evidence type="ECO:0000313" key="1">
    <source>
        <dbReference type="EMBL" id="TFU29997.1"/>
    </source>
</evidence>